<evidence type="ECO:0000313" key="2">
    <source>
        <dbReference type="Proteomes" id="UP000007382"/>
    </source>
</evidence>
<dbReference type="RefSeq" id="WP_014449451.1">
    <property type="nucleotide sequence ID" value="NC_017094.1"/>
</dbReference>
<dbReference type="HOGENOM" id="CLU_1228672_0_0_0"/>
<accession>I0INW3</accession>
<reference evidence="2" key="2">
    <citation type="submission" date="2012-03" db="EMBL/GenBank/DDBJ databases">
        <title>The complete genome sequence of the pioneer microbe on fresh volcanic deposit, Leptospirillum ferrooxidans strain C2-3.</title>
        <authorList>
            <person name="Fujimura R."/>
            <person name="Sato Y."/>
            <person name="Nishizawa T."/>
            <person name="Nanba K."/>
            <person name="Oshima K."/>
            <person name="Hattori M."/>
            <person name="Kamijo T."/>
            <person name="Ohta H."/>
        </authorList>
    </citation>
    <scope>NUCLEOTIDE SEQUENCE [LARGE SCALE GENOMIC DNA]</scope>
    <source>
        <strain evidence="2">C2-3</strain>
    </source>
</reference>
<protein>
    <submittedName>
        <fullName evidence="1">Uncharacterized protein</fullName>
    </submittedName>
</protein>
<gene>
    <name evidence="1" type="ordered locus">LFE_1279</name>
</gene>
<dbReference type="STRING" id="1162668.LFE_1279"/>
<dbReference type="EMBL" id="AP012342">
    <property type="protein sequence ID" value="BAM06962.1"/>
    <property type="molecule type" value="Genomic_DNA"/>
</dbReference>
<name>I0INW3_LEPFC</name>
<evidence type="ECO:0000313" key="1">
    <source>
        <dbReference type="EMBL" id="BAM06962.1"/>
    </source>
</evidence>
<dbReference type="PATRIC" id="fig|1162668.3.peg.1489"/>
<dbReference type="KEGG" id="lfc:LFE_1279"/>
<organism evidence="1 2">
    <name type="scientific">Leptospirillum ferrooxidans (strain C2-3)</name>
    <dbReference type="NCBI Taxonomy" id="1162668"/>
    <lineage>
        <taxon>Bacteria</taxon>
        <taxon>Pseudomonadati</taxon>
        <taxon>Nitrospirota</taxon>
        <taxon>Nitrospiria</taxon>
        <taxon>Nitrospirales</taxon>
        <taxon>Nitrospiraceae</taxon>
        <taxon>Leptospirillum</taxon>
    </lineage>
</organism>
<dbReference type="Proteomes" id="UP000007382">
    <property type="component" value="Chromosome"/>
</dbReference>
<dbReference type="AlphaFoldDB" id="I0INW3"/>
<reference evidence="1 2" key="1">
    <citation type="journal article" date="2012" name="J. Bacteriol.">
        <title>Complete Genome Sequence of Leptospirillum ferrooxidans Strain C2-3, Isolated from a Fresh Volcanic Ash Deposit on the Island of Miyake, Japan.</title>
        <authorList>
            <person name="Fujimura R."/>
            <person name="Sato Y."/>
            <person name="Nishizawa T."/>
            <person name="Oshima K."/>
            <person name="Kim S.-W."/>
            <person name="Hattori M."/>
            <person name="Kamijo T."/>
            <person name="Ohta H."/>
        </authorList>
    </citation>
    <scope>NUCLEOTIDE SEQUENCE [LARGE SCALE GENOMIC DNA]</scope>
    <source>
        <strain evidence="1 2">C2-3</strain>
    </source>
</reference>
<proteinExistence type="predicted"/>
<keyword evidence="2" id="KW-1185">Reference proteome</keyword>
<sequence>MKPSGSQDKTTTFARIYRWFRYTLSEEWRLIRELLALFQELAHPIILRFKLRLTRRSIKNRRTEWIKMLGKETFETPPLFSRFSESLRENRSSGKIIERIESLDRLEGKIEEQIMIFEDARSQQILAGLSAKIAEHQLESRVIPIRDRSVYLALTVDEARIRAQEQGIIMITALRRGVVLSGRTILRIDDLIVGIVPAFAVRGEEEAWGIDHRQVHPSMDTDGVI</sequence>